<comment type="caution">
    <text evidence="1">The sequence shown here is derived from an EMBL/GenBank/DDBJ whole genome shotgun (WGS) entry which is preliminary data.</text>
</comment>
<evidence type="ECO:0000313" key="1">
    <source>
        <dbReference type="EMBL" id="CAG8790570.1"/>
    </source>
</evidence>
<accession>A0ABN7VPK0</accession>
<gene>
    <name evidence="1" type="ORF">GMARGA_LOCUS21161</name>
</gene>
<organism evidence="1 2">
    <name type="scientific">Gigaspora margarita</name>
    <dbReference type="NCBI Taxonomy" id="4874"/>
    <lineage>
        <taxon>Eukaryota</taxon>
        <taxon>Fungi</taxon>
        <taxon>Fungi incertae sedis</taxon>
        <taxon>Mucoromycota</taxon>
        <taxon>Glomeromycotina</taxon>
        <taxon>Glomeromycetes</taxon>
        <taxon>Diversisporales</taxon>
        <taxon>Gigasporaceae</taxon>
        <taxon>Gigaspora</taxon>
    </lineage>
</organism>
<evidence type="ECO:0000313" key="2">
    <source>
        <dbReference type="Proteomes" id="UP000789901"/>
    </source>
</evidence>
<feature type="non-terminal residue" evidence="1">
    <location>
        <position position="1"/>
    </location>
</feature>
<reference evidence="1 2" key="1">
    <citation type="submission" date="2021-06" db="EMBL/GenBank/DDBJ databases">
        <authorList>
            <person name="Kallberg Y."/>
            <person name="Tangrot J."/>
            <person name="Rosling A."/>
        </authorList>
    </citation>
    <scope>NUCLEOTIDE SEQUENCE [LARGE SCALE GENOMIC DNA]</scope>
    <source>
        <strain evidence="1 2">120-4 pot B 10/14</strain>
    </source>
</reference>
<name>A0ABN7VPK0_GIGMA</name>
<protein>
    <submittedName>
        <fullName evidence="1">7638_t:CDS:1</fullName>
    </submittedName>
</protein>
<dbReference type="EMBL" id="CAJVQB010019266">
    <property type="protein sequence ID" value="CAG8790570.1"/>
    <property type="molecule type" value="Genomic_DNA"/>
</dbReference>
<dbReference type="Proteomes" id="UP000789901">
    <property type="component" value="Unassembled WGS sequence"/>
</dbReference>
<proteinExistence type="predicted"/>
<sequence length="125" mass="14288">EVKTKNKSLPYLSMVAKQMKGLEFYILVIEGVIRKAAEDAFEDKFKLNDNELKNVYDIFDSFSRSQLSIVKPVVNFYKGCFHHDGIGGCTAKSDHEETKNAAELQLTDLKSSKNNRTNLIDNLYY</sequence>
<keyword evidence="2" id="KW-1185">Reference proteome</keyword>